<dbReference type="InterPro" id="IPR002083">
    <property type="entry name" value="MATH/TRAF_dom"/>
</dbReference>
<dbReference type="SUPFAM" id="SSF54695">
    <property type="entry name" value="POZ domain"/>
    <property type="match status" value="1"/>
</dbReference>
<feature type="domain" description="BTB" evidence="1">
    <location>
        <begin position="156"/>
        <end position="195"/>
    </location>
</feature>
<reference evidence="3" key="1">
    <citation type="submission" date="2022-10" db="EMBL/GenBank/DDBJ databases">
        <title>Genome assembly of Pristionchus species.</title>
        <authorList>
            <person name="Yoshida K."/>
            <person name="Sommer R.J."/>
        </authorList>
    </citation>
    <scope>NUCLEOTIDE SEQUENCE [LARGE SCALE GENOMIC DNA]</scope>
    <source>
        <strain evidence="3">RS5460</strain>
    </source>
</reference>
<comment type="caution">
    <text evidence="2">The sequence shown here is derived from an EMBL/GenBank/DDBJ whole genome shotgun (WGS) entry which is preliminary data.</text>
</comment>
<dbReference type="Pfam" id="PF00917">
    <property type="entry name" value="MATH"/>
    <property type="match status" value="1"/>
</dbReference>
<dbReference type="SUPFAM" id="SSF49599">
    <property type="entry name" value="TRAF domain-like"/>
    <property type="match status" value="1"/>
</dbReference>
<sequence length="195" mass="22306">TICIYISDGSLLGFIRFEVDNVSTLDESGRFSPEVEVKGVPWKLWIGKEDEFAQVFLYYHESGSNIWSIDVSAEISLINIAKQGNATKVCCFFPLPSFMVTFFRSSRNLSTVMLQNNEGFIKDDKYTIEVRFWVSNMRGTRMASHFDFTDPNEPNHDIALIIDGEKIYANKILAALSPVFYAMFYGDFAEKNKKE</sequence>
<evidence type="ECO:0000313" key="3">
    <source>
        <dbReference type="Proteomes" id="UP001328107"/>
    </source>
</evidence>
<dbReference type="Gene3D" id="2.60.210.10">
    <property type="entry name" value="Apoptosis, Tumor Necrosis Factor Receptor Associated Protein 2, Chain A"/>
    <property type="match status" value="1"/>
</dbReference>
<dbReference type="Proteomes" id="UP001328107">
    <property type="component" value="Unassembled WGS sequence"/>
</dbReference>
<feature type="non-terminal residue" evidence="2">
    <location>
        <position position="195"/>
    </location>
</feature>
<organism evidence="2 3">
    <name type="scientific">Pristionchus mayeri</name>
    <dbReference type="NCBI Taxonomy" id="1317129"/>
    <lineage>
        <taxon>Eukaryota</taxon>
        <taxon>Metazoa</taxon>
        <taxon>Ecdysozoa</taxon>
        <taxon>Nematoda</taxon>
        <taxon>Chromadorea</taxon>
        <taxon>Rhabditida</taxon>
        <taxon>Rhabditina</taxon>
        <taxon>Diplogasteromorpha</taxon>
        <taxon>Diplogasteroidea</taxon>
        <taxon>Neodiplogasteridae</taxon>
        <taxon>Pristionchus</taxon>
    </lineage>
</organism>
<feature type="non-terminal residue" evidence="2">
    <location>
        <position position="1"/>
    </location>
</feature>
<dbReference type="EMBL" id="BTRK01000005">
    <property type="protein sequence ID" value="GMR54749.1"/>
    <property type="molecule type" value="Genomic_DNA"/>
</dbReference>
<evidence type="ECO:0000313" key="2">
    <source>
        <dbReference type="EMBL" id="GMR54749.1"/>
    </source>
</evidence>
<accession>A0AAN5I7W8</accession>
<name>A0AAN5I7W8_9BILA</name>
<dbReference type="InterPro" id="IPR000210">
    <property type="entry name" value="BTB/POZ_dom"/>
</dbReference>
<dbReference type="CDD" id="cd00121">
    <property type="entry name" value="MATH"/>
    <property type="match status" value="1"/>
</dbReference>
<dbReference type="InterPro" id="IPR008974">
    <property type="entry name" value="TRAF-like"/>
</dbReference>
<dbReference type="CDD" id="cd18186">
    <property type="entry name" value="BTB_POZ_ZBTB_KLHL-like"/>
    <property type="match status" value="1"/>
</dbReference>
<dbReference type="PANTHER" id="PTHR47022:SF1">
    <property type="entry name" value="BTB AND MATH DOMAIN-CONTAINING PROTEIN 36-RELATED"/>
    <property type="match status" value="1"/>
</dbReference>
<dbReference type="Pfam" id="PF00651">
    <property type="entry name" value="BTB"/>
    <property type="match status" value="1"/>
</dbReference>
<evidence type="ECO:0000259" key="1">
    <source>
        <dbReference type="PROSITE" id="PS50097"/>
    </source>
</evidence>
<dbReference type="AlphaFoldDB" id="A0AAN5I7W8"/>
<proteinExistence type="predicted"/>
<dbReference type="Gene3D" id="3.30.710.10">
    <property type="entry name" value="Potassium Channel Kv1.1, Chain A"/>
    <property type="match status" value="1"/>
</dbReference>
<dbReference type="PANTHER" id="PTHR47022">
    <property type="entry name" value="BTB AND MATH DOMAIN-CONTAINING PROTEIN 36-RELATED"/>
    <property type="match status" value="1"/>
</dbReference>
<dbReference type="PROSITE" id="PS50097">
    <property type="entry name" value="BTB"/>
    <property type="match status" value="1"/>
</dbReference>
<protein>
    <recommendedName>
        <fullName evidence="1">BTB domain-containing protein</fullName>
    </recommendedName>
</protein>
<keyword evidence="3" id="KW-1185">Reference proteome</keyword>
<gene>
    <name evidence="2" type="ORF">PMAYCL1PPCAC_24944</name>
</gene>
<dbReference type="InterPro" id="IPR011333">
    <property type="entry name" value="SKP1/BTB/POZ_sf"/>
</dbReference>